<evidence type="ECO:0000313" key="1">
    <source>
        <dbReference type="EMBL" id="CAG8744916.1"/>
    </source>
</evidence>
<protein>
    <submittedName>
        <fullName evidence="1">14223_t:CDS:1</fullName>
    </submittedName>
</protein>
<name>A0ACA9QAV2_9GLOM</name>
<keyword evidence="2" id="KW-1185">Reference proteome</keyword>
<feature type="non-terminal residue" evidence="1">
    <location>
        <position position="1"/>
    </location>
</feature>
<reference evidence="1" key="1">
    <citation type="submission" date="2021-06" db="EMBL/GenBank/DDBJ databases">
        <authorList>
            <person name="Kallberg Y."/>
            <person name="Tangrot J."/>
            <person name="Rosling A."/>
        </authorList>
    </citation>
    <scope>NUCLEOTIDE SEQUENCE</scope>
    <source>
        <strain evidence="1">MA461A</strain>
    </source>
</reference>
<feature type="non-terminal residue" evidence="1">
    <location>
        <position position="152"/>
    </location>
</feature>
<accession>A0ACA9QAV2</accession>
<gene>
    <name evidence="1" type="ORF">RPERSI_LOCUS13552</name>
</gene>
<proteinExistence type="predicted"/>
<organism evidence="1 2">
    <name type="scientific">Racocetra persica</name>
    <dbReference type="NCBI Taxonomy" id="160502"/>
    <lineage>
        <taxon>Eukaryota</taxon>
        <taxon>Fungi</taxon>
        <taxon>Fungi incertae sedis</taxon>
        <taxon>Mucoromycota</taxon>
        <taxon>Glomeromycotina</taxon>
        <taxon>Glomeromycetes</taxon>
        <taxon>Diversisporales</taxon>
        <taxon>Gigasporaceae</taxon>
        <taxon>Racocetra</taxon>
    </lineage>
</organism>
<dbReference type="Proteomes" id="UP000789920">
    <property type="component" value="Unassembled WGS sequence"/>
</dbReference>
<dbReference type="EMBL" id="CAJVQC010030216">
    <property type="protein sequence ID" value="CAG8744916.1"/>
    <property type="molecule type" value="Genomic_DNA"/>
</dbReference>
<comment type="caution">
    <text evidence="1">The sequence shown here is derived from an EMBL/GenBank/DDBJ whole genome shotgun (WGS) entry which is preliminary data.</text>
</comment>
<evidence type="ECO:0000313" key="2">
    <source>
        <dbReference type="Proteomes" id="UP000789920"/>
    </source>
</evidence>
<sequence length="152" mass="17629">SLTYSLGRFILAAVYAEGTTFQENDENVPVDILYDECLSDTLNLLEYKSLLRFDEVRQLEMNLPDANEVFGEDLKDLVERENITNNFINKVLRNKAHTSNQNNTSNRQTSRRLYFRIDKLIPFTKARVVVDINSKMTGQQNNQTKNMDNDSK</sequence>